<dbReference type="KEGG" id="svt:SVTN_07255"/>
<dbReference type="PANTHER" id="PTHR39336:SF1">
    <property type="entry name" value="PYRIDOXAMINE PHOSPHATE OXIDASE FAMILY PROTEIN (AFU_ORTHOLOGUE AFUA_6G11440)"/>
    <property type="match status" value="1"/>
</dbReference>
<evidence type="ECO:0000313" key="3">
    <source>
        <dbReference type="Proteomes" id="UP000031774"/>
    </source>
</evidence>
<protein>
    <submittedName>
        <fullName evidence="2">Pyridoxamine 5'-phosphate oxidase</fullName>
    </submittedName>
</protein>
<dbReference type="InterPro" id="IPR011576">
    <property type="entry name" value="Pyridox_Oxase_N"/>
</dbReference>
<dbReference type="AlphaFoldDB" id="A0A0B5I7M8"/>
<gene>
    <name evidence="2" type="ORF">SVTN_07255</name>
</gene>
<dbReference type="STRING" id="362257.SVTN_07255"/>
<dbReference type="InterPro" id="IPR012349">
    <property type="entry name" value="Split_barrel_FMN-bd"/>
</dbReference>
<name>A0A0B5I7M8_9ACTN</name>
<proteinExistence type="predicted"/>
<dbReference type="Gene3D" id="2.30.110.10">
    <property type="entry name" value="Electron Transport, Fmn-binding Protein, Chain A"/>
    <property type="match status" value="1"/>
</dbReference>
<reference evidence="2 3" key="1">
    <citation type="submission" date="2014-12" db="EMBL/GenBank/DDBJ databases">
        <title>Complete genome sequence of Streptomyces vietnamensis strain GIMV4.0001, a genetic manipulable producer of the benzoisochromanequinone antibiotic granaticin.</title>
        <authorList>
            <person name="Deng M.R."/>
            <person name="Guo J."/>
            <person name="Ma L.Y."/>
            <person name="Feng G.D."/>
            <person name="Mo C.Y."/>
            <person name="Zhu H.H."/>
        </authorList>
    </citation>
    <scope>NUCLEOTIDE SEQUENCE [LARGE SCALE GENOMIC DNA]</scope>
    <source>
        <strain evidence="3">GIMV4.0001</strain>
    </source>
</reference>
<keyword evidence="3" id="KW-1185">Reference proteome</keyword>
<dbReference type="PANTHER" id="PTHR39336">
    <property type="entry name" value="PYRIDOXAMINE PHOSPHATE OXIDASE FAMILY PROTEIN (AFU_ORTHOLOGUE AFUA_6G11440)"/>
    <property type="match status" value="1"/>
</dbReference>
<dbReference type="Proteomes" id="UP000031774">
    <property type="component" value="Chromosome"/>
</dbReference>
<organism evidence="2 3">
    <name type="scientific">Streptomyces vietnamensis</name>
    <dbReference type="NCBI Taxonomy" id="362257"/>
    <lineage>
        <taxon>Bacteria</taxon>
        <taxon>Bacillati</taxon>
        <taxon>Actinomycetota</taxon>
        <taxon>Actinomycetes</taxon>
        <taxon>Kitasatosporales</taxon>
        <taxon>Streptomycetaceae</taxon>
        <taxon>Streptomyces</taxon>
    </lineage>
</organism>
<sequence length="199" mass="21797">MGKTYEHIDGRLRAFIEEQPVFFTATAPLSGDGHVNLSPKGRKGTLVVLDELTLAYVDFGGSGAETIAHLREPGNGRITLMWTAFSGPPTVVRVHGTGEAVLRDDPRWGELFARFPAEAVEGQGSARAIVLVHARRVSDACGFAVPVMEYREDRSLHAEYFNRQTDEEFNAYCERKEHIGSSLDGLPALPLPLPPLPAE</sequence>
<accession>A0A0B5I7M8</accession>
<dbReference type="RefSeq" id="WP_041128314.1">
    <property type="nucleotide sequence ID" value="NZ_CP010407.1"/>
</dbReference>
<evidence type="ECO:0000313" key="2">
    <source>
        <dbReference type="EMBL" id="AJF64244.1"/>
    </source>
</evidence>
<dbReference type="HOGENOM" id="CLU_054794_1_1_11"/>
<feature type="domain" description="Pyridoxamine 5'-phosphate oxidase N-terminal" evidence="1">
    <location>
        <begin position="10"/>
        <end position="137"/>
    </location>
</feature>
<dbReference type="SUPFAM" id="SSF50475">
    <property type="entry name" value="FMN-binding split barrel"/>
    <property type="match status" value="1"/>
</dbReference>
<dbReference type="Pfam" id="PF01243">
    <property type="entry name" value="PNPOx_N"/>
    <property type="match status" value="1"/>
</dbReference>
<dbReference type="EMBL" id="CP010407">
    <property type="protein sequence ID" value="AJF64244.1"/>
    <property type="molecule type" value="Genomic_DNA"/>
</dbReference>
<evidence type="ECO:0000259" key="1">
    <source>
        <dbReference type="Pfam" id="PF01243"/>
    </source>
</evidence>